<evidence type="ECO:0000256" key="7">
    <source>
        <dbReference type="ARBA" id="ARBA00035181"/>
    </source>
</evidence>
<name>A0A8R2D258_ACYPI</name>
<sequence length="117" mass="13682">SLSKLSFLVLYSLLEVKQKLTTFIYRKKLPLNPMDRGVLTDGADYIFLDGRPTPFGMKQKRKLLLQREYAKKIVQLSESLDIAKERYAMKVGEEKEKIKHVLDRKLRPKGNKNTQEK</sequence>
<evidence type="ECO:0000256" key="1">
    <source>
        <dbReference type="ARBA" id="ARBA00004173"/>
    </source>
</evidence>
<proteinExistence type="inferred from homology"/>
<reference evidence="9" key="2">
    <citation type="submission" date="2022-06" db="UniProtKB">
        <authorList>
            <consortium name="EnsemblMetazoa"/>
        </authorList>
    </citation>
    <scope>IDENTIFICATION</scope>
</reference>
<dbReference type="GO" id="GO:0005762">
    <property type="term" value="C:mitochondrial large ribosomal subunit"/>
    <property type="evidence" value="ECO:0007669"/>
    <property type="project" value="InterPro"/>
</dbReference>
<keyword evidence="5" id="KW-0496">Mitochondrion</keyword>
<keyword evidence="4" id="KW-0689">Ribosomal protein</keyword>
<keyword evidence="10" id="KW-1185">Reference proteome</keyword>
<comment type="similarity">
    <text evidence="2">Belongs to the mitochondrion-specific ribosomal protein mL52 family.</text>
</comment>
<evidence type="ECO:0000256" key="6">
    <source>
        <dbReference type="ARBA" id="ARBA00023274"/>
    </source>
</evidence>
<dbReference type="OrthoDB" id="10249237at2759"/>
<keyword evidence="3" id="KW-0809">Transit peptide</keyword>
<comment type="subcellular location">
    <subcellularLocation>
        <location evidence="1">Mitochondrion</location>
    </subcellularLocation>
</comment>
<reference evidence="10" key="1">
    <citation type="submission" date="2010-06" db="EMBL/GenBank/DDBJ databases">
        <authorList>
            <person name="Jiang H."/>
            <person name="Abraham K."/>
            <person name="Ali S."/>
            <person name="Alsbrooks S.L."/>
            <person name="Anim B.N."/>
            <person name="Anosike U.S."/>
            <person name="Attaway T."/>
            <person name="Bandaranaike D.P."/>
            <person name="Battles P.K."/>
            <person name="Bell S.N."/>
            <person name="Bell A.V."/>
            <person name="Beltran B."/>
            <person name="Bickham C."/>
            <person name="Bustamante Y."/>
            <person name="Caleb T."/>
            <person name="Canada A."/>
            <person name="Cardenas V."/>
            <person name="Carter K."/>
            <person name="Chacko J."/>
            <person name="Chandrabose M.N."/>
            <person name="Chavez D."/>
            <person name="Chavez A."/>
            <person name="Chen L."/>
            <person name="Chu H.-S."/>
            <person name="Claassen K.J."/>
            <person name="Cockrell R."/>
            <person name="Collins M."/>
            <person name="Cooper J.A."/>
            <person name="Cree A."/>
            <person name="Curry S.M."/>
            <person name="Da Y."/>
            <person name="Dao M.D."/>
            <person name="Das B."/>
            <person name="Davila M.-L."/>
            <person name="Davy-Carroll L."/>
            <person name="Denson S."/>
            <person name="Dinh H."/>
            <person name="Ebong V.E."/>
            <person name="Edwards J.R."/>
            <person name="Egan A."/>
            <person name="El-Daye J."/>
            <person name="Escobedo L."/>
            <person name="Fernandez S."/>
            <person name="Fernando P.R."/>
            <person name="Flagg N."/>
            <person name="Forbes L.D."/>
            <person name="Fowler R.G."/>
            <person name="Fu Q."/>
            <person name="Gabisi R.A."/>
            <person name="Ganer J."/>
            <person name="Garbino Pronczuk A."/>
            <person name="Garcia R.M."/>
            <person name="Garner T."/>
            <person name="Garrett T.E."/>
            <person name="Gonzalez D.A."/>
            <person name="Hamid H."/>
            <person name="Hawkins E.S."/>
            <person name="Hirani K."/>
            <person name="Hogues M.E."/>
            <person name="Hollins B."/>
            <person name="Hsiao C.-H."/>
            <person name="Jabil R."/>
            <person name="James M.L."/>
            <person name="Jhangiani S.N."/>
            <person name="Johnson B."/>
            <person name="Johnson Q."/>
            <person name="Joshi V."/>
            <person name="Kalu J.B."/>
            <person name="Kam C."/>
            <person name="Kashfia A."/>
            <person name="Keebler J."/>
            <person name="Kisamo H."/>
            <person name="Kovar C.L."/>
            <person name="Lago L.A."/>
            <person name="Lai C.-Y."/>
            <person name="Laidlaw J."/>
            <person name="Lara F."/>
            <person name="Le T.-K."/>
            <person name="Lee S.L."/>
            <person name="Legall F.H."/>
            <person name="Lemon S.J."/>
            <person name="Lewis L.R."/>
            <person name="Li B."/>
            <person name="Liu Y."/>
            <person name="Liu Y.-S."/>
            <person name="Lopez J."/>
            <person name="Lozado R.J."/>
            <person name="Lu J."/>
            <person name="Madu R.C."/>
            <person name="Maheshwari M."/>
            <person name="Maheshwari R."/>
            <person name="Malloy K."/>
            <person name="Martinez E."/>
            <person name="Mathew T."/>
            <person name="Mercado I.C."/>
            <person name="Mercado C."/>
            <person name="Meyer B."/>
            <person name="Montgomery K."/>
            <person name="Morgan M.B."/>
            <person name="Munidasa M."/>
            <person name="Nazareth L.V."/>
            <person name="Nelson J."/>
            <person name="Ng B.M."/>
            <person name="Nguyen N.B."/>
            <person name="Nguyen P.Q."/>
            <person name="Nguyen T."/>
            <person name="Obregon M."/>
            <person name="Okwuonu G.O."/>
            <person name="Onwere C.G."/>
            <person name="Orozco G."/>
            <person name="Parra A."/>
            <person name="Patel S."/>
            <person name="Patil S."/>
            <person name="Perez A."/>
            <person name="Perez Y."/>
            <person name="Pham C."/>
            <person name="Primus E.L."/>
            <person name="Pu L.-L."/>
            <person name="Puazo M."/>
            <person name="Qin X."/>
            <person name="Quiroz J.B."/>
            <person name="Reese J."/>
            <person name="Richards S."/>
            <person name="Rives C.M."/>
            <person name="Robberts R."/>
            <person name="Ruiz S.J."/>
            <person name="Ruiz M.J."/>
            <person name="Santibanez J."/>
            <person name="Schneider B.W."/>
            <person name="Sisson I."/>
            <person name="Smith M."/>
            <person name="Sodergren E."/>
            <person name="Song X.-Z."/>
            <person name="Song B.B."/>
            <person name="Summersgill H."/>
            <person name="Thelus R."/>
            <person name="Thornton R.D."/>
            <person name="Trejos Z.Y."/>
            <person name="Usmani K."/>
            <person name="Vattathil S."/>
            <person name="Villasana D."/>
            <person name="Walker D.L."/>
            <person name="Wang S."/>
            <person name="Wang K."/>
            <person name="White C.S."/>
            <person name="Williams A.C."/>
            <person name="Williamson J."/>
            <person name="Wilson K."/>
            <person name="Woghiren I.O."/>
            <person name="Woodworth J.R."/>
            <person name="Worley K.C."/>
            <person name="Wright R.A."/>
            <person name="Wu W."/>
            <person name="Young L."/>
            <person name="Zhang L."/>
            <person name="Zhang J."/>
            <person name="Zhu Y."/>
            <person name="Muzny D.M."/>
            <person name="Weinstock G."/>
            <person name="Gibbs R.A."/>
        </authorList>
    </citation>
    <scope>NUCLEOTIDE SEQUENCE [LARGE SCALE GENOMIC DNA]</scope>
    <source>
        <strain evidence="10">LSR1</strain>
    </source>
</reference>
<keyword evidence="6" id="KW-0687">Ribonucleoprotein</keyword>
<dbReference type="EnsemblMetazoa" id="XM_016802203.2">
    <property type="protein sequence ID" value="XP_016657692.1"/>
    <property type="gene ID" value="LOC100569414"/>
</dbReference>
<dbReference type="RefSeq" id="XP_016657692.1">
    <property type="nucleotide sequence ID" value="XM_016802203.2"/>
</dbReference>
<dbReference type="AlphaFoldDB" id="A0A8R2D258"/>
<dbReference type="PANTHER" id="PTHR34090">
    <property type="entry name" value="39S RIBOSOMAL PROTEIN L52, MITOCHONDRIAL"/>
    <property type="match status" value="1"/>
</dbReference>
<dbReference type="PANTHER" id="PTHR34090:SF1">
    <property type="entry name" value="LARGE RIBOSOMAL SUBUNIT PROTEIN ML52"/>
    <property type="match status" value="1"/>
</dbReference>
<evidence type="ECO:0000256" key="2">
    <source>
        <dbReference type="ARBA" id="ARBA00007232"/>
    </source>
</evidence>
<accession>A0A8R2D258</accession>
<dbReference type="GO" id="GO:0003735">
    <property type="term" value="F:structural constituent of ribosome"/>
    <property type="evidence" value="ECO:0007669"/>
    <property type="project" value="InterPro"/>
</dbReference>
<evidence type="ECO:0000256" key="4">
    <source>
        <dbReference type="ARBA" id="ARBA00022980"/>
    </source>
</evidence>
<dbReference type="GO" id="GO:0032543">
    <property type="term" value="P:mitochondrial translation"/>
    <property type="evidence" value="ECO:0007669"/>
    <property type="project" value="InterPro"/>
</dbReference>
<evidence type="ECO:0000313" key="10">
    <source>
        <dbReference type="Proteomes" id="UP000007819"/>
    </source>
</evidence>
<dbReference type="Pfam" id="PF18699">
    <property type="entry name" value="MRPL52"/>
    <property type="match status" value="1"/>
</dbReference>
<evidence type="ECO:0000256" key="3">
    <source>
        <dbReference type="ARBA" id="ARBA00022946"/>
    </source>
</evidence>
<evidence type="ECO:0000256" key="8">
    <source>
        <dbReference type="ARBA" id="ARBA00035425"/>
    </source>
</evidence>
<dbReference type="InterPro" id="IPR034596">
    <property type="entry name" value="Ribosomal_mL52"/>
</dbReference>
<dbReference type="Proteomes" id="UP000007819">
    <property type="component" value="Chromosome A1"/>
</dbReference>
<dbReference type="GeneID" id="100569414"/>
<dbReference type="KEGG" id="api:100569414"/>
<protein>
    <recommendedName>
        <fullName evidence="7">Large ribosomal subunit protein mL52</fullName>
    </recommendedName>
    <alternativeName>
        <fullName evidence="8">39S ribosomal protein L52, mitochondrial</fullName>
    </alternativeName>
</protein>
<organism evidence="9 10">
    <name type="scientific">Acyrthosiphon pisum</name>
    <name type="common">Pea aphid</name>
    <dbReference type="NCBI Taxonomy" id="7029"/>
    <lineage>
        <taxon>Eukaryota</taxon>
        <taxon>Metazoa</taxon>
        <taxon>Ecdysozoa</taxon>
        <taxon>Arthropoda</taxon>
        <taxon>Hexapoda</taxon>
        <taxon>Insecta</taxon>
        <taxon>Pterygota</taxon>
        <taxon>Neoptera</taxon>
        <taxon>Paraneoptera</taxon>
        <taxon>Hemiptera</taxon>
        <taxon>Sternorrhyncha</taxon>
        <taxon>Aphidomorpha</taxon>
        <taxon>Aphidoidea</taxon>
        <taxon>Aphididae</taxon>
        <taxon>Macrosiphini</taxon>
        <taxon>Acyrthosiphon</taxon>
    </lineage>
</organism>
<evidence type="ECO:0000313" key="9">
    <source>
        <dbReference type="EnsemblMetazoa" id="XP_016657692.1"/>
    </source>
</evidence>
<evidence type="ECO:0000256" key="5">
    <source>
        <dbReference type="ARBA" id="ARBA00023128"/>
    </source>
</evidence>